<reference evidence="2 3" key="1">
    <citation type="journal article" date="2021" name="BMC Biol.">
        <title>Horizontally acquired antibacterial genes associated with adaptive radiation of ladybird beetles.</title>
        <authorList>
            <person name="Li H.S."/>
            <person name="Tang X.F."/>
            <person name="Huang Y.H."/>
            <person name="Xu Z.Y."/>
            <person name="Chen M.L."/>
            <person name="Du X.Y."/>
            <person name="Qiu B.Y."/>
            <person name="Chen P.T."/>
            <person name="Zhang W."/>
            <person name="Slipinski A."/>
            <person name="Escalona H.E."/>
            <person name="Waterhouse R.M."/>
            <person name="Zwick A."/>
            <person name="Pang H."/>
        </authorList>
    </citation>
    <scope>NUCLEOTIDE SEQUENCE [LARGE SCALE GENOMIC DNA]</scope>
    <source>
        <strain evidence="2">SYSU2018</strain>
    </source>
</reference>
<proteinExistence type="predicted"/>
<comment type="caution">
    <text evidence="2">The sequence shown here is derived from an EMBL/GenBank/DDBJ whole genome shotgun (WGS) entry which is preliminary data.</text>
</comment>
<keyword evidence="3" id="KW-1185">Reference proteome</keyword>
<feature type="compositionally biased region" description="Basic and acidic residues" evidence="1">
    <location>
        <begin position="91"/>
        <end position="104"/>
    </location>
</feature>
<dbReference type="AlphaFoldDB" id="A0ABD2N5M5"/>
<feature type="region of interest" description="Disordered" evidence="1">
    <location>
        <begin position="55"/>
        <end position="104"/>
    </location>
</feature>
<accession>A0ABD2N5M5</accession>
<evidence type="ECO:0000313" key="3">
    <source>
        <dbReference type="Proteomes" id="UP001516400"/>
    </source>
</evidence>
<dbReference type="EMBL" id="JABFTP020000062">
    <property type="protein sequence ID" value="KAL3273862.1"/>
    <property type="molecule type" value="Genomic_DNA"/>
</dbReference>
<organism evidence="2 3">
    <name type="scientific">Cryptolaemus montrouzieri</name>
    <dbReference type="NCBI Taxonomy" id="559131"/>
    <lineage>
        <taxon>Eukaryota</taxon>
        <taxon>Metazoa</taxon>
        <taxon>Ecdysozoa</taxon>
        <taxon>Arthropoda</taxon>
        <taxon>Hexapoda</taxon>
        <taxon>Insecta</taxon>
        <taxon>Pterygota</taxon>
        <taxon>Neoptera</taxon>
        <taxon>Endopterygota</taxon>
        <taxon>Coleoptera</taxon>
        <taxon>Polyphaga</taxon>
        <taxon>Cucujiformia</taxon>
        <taxon>Coccinelloidea</taxon>
        <taxon>Coccinellidae</taxon>
        <taxon>Scymninae</taxon>
        <taxon>Scymnini</taxon>
        <taxon>Cryptolaemus</taxon>
    </lineage>
</organism>
<protein>
    <submittedName>
        <fullName evidence="2">Uncharacterized protein</fullName>
    </submittedName>
</protein>
<gene>
    <name evidence="2" type="ORF">HHI36_015288</name>
</gene>
<sequence length="104" mass="11679">MSNFLRWFLRKIYSQQSSISSVQQPLANFIEGLEDDTSKDSLTIGFHTIEVNVDPENLALNEEGPVTGSESNSSEPDEKVSSSSGKQYKPIGEEKKPEKYDQQH</sequence>
<evidence type="ECO:0000313" key="2">
    <source>
        <dbReference type="EMBL" id="KAL3273862.1"/>
    </source>
</evidence>
<name>A0ABD2N5M5_9CUCU</name>
<evidence type="ECO:0000256" key="1">
    <source>
        <dbReference type="SAM" id="MobiDB-lite"/>
    </source>
</evidence>
<dbReference type="Proteomes" id="UP001516400">
    <property type="component" value="Unassembled WGS sequence"/>
</dbReference>